<dbReference type="GO" id="GO:0005739">
    <property type="term" value="C:mitochondrion"/>
    <property type="evidence" value="ECO:0007669"/>
    <property type="project" value="UniProtKB-SubCell"/>
</dbReference>
<keyword evidence="21" id="KW-1185">Reference proteome</keyword>
<keyword evidence="6" id="KW-0028">Amino-acid biosynthesis</keyword>
<evidence type="ECO:0000256" key="8">
    <source>
        <dbReference type="ARBA" id="ARBA00022898"/>
    </source>
</evidence>
<protein>
    <recommendedName>
        <fullName evidence="15">Cysteine synthase 1</fullName>
        <ecNumber evidence="5">2.5.1.47</ecNumber>
    </recommendedName>
    <alternativeName>
        <fullName evidence="16">O-acetylserine (thiol)-lyase 1</fullName>
    </alternativeName>
    <alternativeName>
        <fullName evidence="17">O-acetylserine sulfhydrylase 1</fullName>
    </alternativeName>
    <alternativeName>
        <fullName evidence="18">O-succinylserine sulfhydrylase</fullName>
    </alternativeName>
</protein>
<dbReference type="GeneID" id="77728460"/>
<dbReference type="EMBL" id="JAKWFO010000002">
    <property type="protein sequence ID" value="KAI9638760.1"/>
    <property type="molecule type" value="Genomic_DNA"/>
</dbReference>
<dbReference type="PROSITE" id="PS00901">
    <property type="entry name" value="CYS_SYNTHASE"/>
    <property type="match status" value="1"/>
</dbReference>
<dbReference type="AlphaFoldDB" id="A0AA38LWV3"/>
<keyword evidence="10" id="KW-0496">Mitochondrion</keyword>
<dbReference type="NCBIfam" id="NF007989">
    <property type="entry name" value="PRK10717.1"/>
    <property type="match status" value="1"/>
</dbReference>
<dbReference type="CDD" id="cd01561">
    <property type="entry name" value="CBS_like"/>
    <property type="match status" value="1"/>
</dbReference>
<evidence type="ECO:0000256" key="18">
    <source>
        <dbReference type="ARBA" id="ARBA00081847"/>
    </source>
</evidence>
<evidence type="ECO:0000313" key="21">
    <source>
        <dbReference type="Proteomes" id="UP001164286"/>
    </source>
</evidence>
<accession>A0AA38LWV3</accession>
<evidence type="ECO:0000256" key="10">
    <source>
        <dbReference type="ARBA" id="ARBA00023128"/>
    </source>
</evidence>
<evidence type="ECO:0000256" key="7">
    <source>
        <dbReference type="ARBA" id="ARBA00022679"/>
    </source>
</evidence>
<keyword evidence="7" id="KW-0808">Transferase</keyword>
<comment type="catalytic activity">
    <reaction evidence="12">
        <text>O-acetyl-L-serine + hydrogen sulfide = L-cysteine + acetate</text>
        <dbReference type="Rhea" id="RHEA:14829"/>
        <dbReference type="ChEBI" id="CHEBI:29919"/>
        <dbReference type="ChEBI" id="CHEBI:30089"/>
        <dbReference type="ChEBI" id="CHEBI:35235"/>
        <dbReference type="ChEBI" id="CHEBI:58340"/>
        <dbReference type="EC" id="2.5.1.47"/>
    </reaction>
</comment>
<evidence type="ECO:0000313" key="20">
    <source>
        <dbReference type="EMBL" id="KAI9638760.1"/>
    </source>
</evidence>
<comment type="similarity">
    <text evidence="4">Belongs to the cysteine synthase/cystathionine beta-synthase family.</text>
</comment>
<dbReference type="Gene3D" id="3.40.50.1100">
    <property type="match status" value="2"/>
</dbReference>
<dbReference type="InterPro" id="IPR050214">
    <property type="entry name" value="Cys_Synth/Cystath_Beta-Synth"/>
</dbReference>
<reference evidence="20" key="1">
    <citation type="journal article" date="2022" name="G3 (Bethesda)">
        <title>High quality genome of the basidiomycete yeast Dioszegia hungarica PDD-24b-2 isolated from cloud water.</title>
        <authorList>
            <person name="Jarrige D."/>
            <person name="Haridas S."/>
            <person name="Bleykasten-Grosshans C."/>
            <person name="Joly M."/>
            <person name="Nadalig T."/>
            <person name="Sancelme M."/>
            <person name="Vuilleumier S."/>
            <person name="Grigoriev I.V."/>
            <person name="Amato P."/>
            <person name="Bringel F."/>
        </authorList>
    </citation>
    <scope>NUCLEOTIDE SEQUENCE</scope>
    <source>
        <strain evidence="20">PDD-24b-2</strain>
    </source>
</reference>
<dbReference type="Proteomes" id="UP001164286">
    <property type="component" value="Unassembled WGS sequence"/>
</dbReference>
<comment type="function">
    <text evidence="14">Catalyzes the conversion of O-succinyl-L-serine into cysteine, the last step in the cysteine biosynthesis pathway. Can also use O-acetyl-L-serine.</text>
</comment>
<keyword evidence="9" id="KW-0809">Transit peptide</keyword>
<comment type="subcellular location">
    <subcellularLocation>
        <location evidence="2">Mitochondrion</location>
    </subcellularLocation>
</comment>
<dbReference type="RefSeq" id="XP_052948537.1">
    <property type="nucleotide sequence ID" value="XM_053089255.1"/>
</dbReference>
<comment type="cofactor">
    <cofactor evidence="1">
        <name>pyridoxal 5'-phosphate</name>
        <dbReference type="ChEBI" id="CHEBI:597326"/>
    </cofactor>
</comment>
<evidence type="ECO:0000256" key="15">
    <source>
        <dbReference type="ARBA" id="ARBA00072087"/>
    </source>
</evidence>
<evidence type="ECO:0000256" key="17">
    <source>
        <dbReference type="ARBA" id="ARBA00079147"/>
    </source>
</evidence>
<dbReference type="FunFam" id="3.40.50.1100:FF:000011">
    <property type="entry name" value="Cysteine synthase (o-acetylserine)"/>
    <property type="match status" value="1"/>
</dbReference>
<name>A0AA38LWV3_9TREE</name>
<comment type="caution">
    <text evidence="20">The sequence shown here is derived from an EMBL/GenBank/DDBJ whole genome shotgun (WGS) entry which is preliminary data.</text>
</comment>
<dbReference type="SUPFAM" id="SSF53686">
    <property type="entry name" value="Tryptophan synthase beta subunit-like PLP-dependent enzymes"/>
    <property type="match status" value="1"/>
</dbReference>
<organism evidence="20 21">
    <name type="scientific">Dioszegia hungarica</name>
    <dbReference type="NCBI Taxonomy" id="4972"/>
    <lineage>
        <taxon>Eukaryota</taxon>
        <taxon>Fungi</taxon>
        <taxon>Dikarya</taxon>
        <taxon>Basidiomycota</taxon>
        <taxon>Agaricomycotina</taxon>
        <taxon>Tremellomycetes</taxon>
        <taxon>Tremellales</taxon>
        <taxon>Bulleribasidiaceae</taxon>
        <taxon>Dioszegia</taxon>
    </lineage>
</organism>
<evidence type="ECO:0000256" key="13">
    <source>
        <dbReference type="ARBA" id="ARBA00050981"/>
    </source>
</evidence>
<sequence>MSARATSTLRAVLRTRVAARSYATSVTGYGREVEGFVGAVGNTPLIRLNRLSEETGCNILAKAEFMSPGGSVKDRAALYLVKDAEAQGLIRPGGTVVEGTAGNTGIGLAHVCRSKGYQCVIYMPDTQSQEKIDLLRMLGADVRPVPAVAFDNPQNYNHQAKRYAESLDNAVWTNQFDNTANREAHILTTGPEIWEQTDGGKLDAFICATGTGGTLAGVTRYLTEKSNGRVQGWLADPPGSVLYHLVENGKIAREGNGSITEGIGQGRVTNNLKGDISLVTGAIHVPDSASINMVYRLLHEEGIYVGASSALNVWAASELARKMGKGKTIVTILCDGAYRYQARLFSRVWLESKGLLQHIPEHLQKYVVLP</sequence>
<evidence type="ECO:0000256" key="5">
    <source>
        <dbReference type="ARBA" id="ARBA00012681"/>
    </source>
</evidence>
<evidence type="ECO:0000256" key="4">
    <source>
        <dbReference type="ARBA" id="ARBA00007103"/>
    </source>
</evidence>
<evidence type="ECO:0000259" key="19">
    <source>
        <dbReference type="Pfam" id="PF00291"/>
    </source>
</evidence>
<comment type="pathway">
    <text evidence="3">Amino-acid biosynthesis; L-cysteine biosynthesis; L-cysteine from L-serine: step 2/2.</text>
</comment>
<dbReference type="InterPro" id="IPR036052">
    <property type="entry name" value="TrpB-like_PALP_sf"/>
</dbReference>
<dbReference type="Pfam" id="PF00291">
    <property type="entry name" value="PALP"/>
    <property type="match status" value="1"/>
</dbReference>
<evidence type="ECO:0000256" key="14">
    <source>
        <dbReference type="ARBA" id="ARBA00058228"/>
    </source>
</evidence>
<dbReference type="PANTHER" id="PTHR10314">
    <property type="entry name" value="CYSTATHIONINE BETA-SYNTHASE"/>
    <property type="match status" value="1"/>
</dbReference>
<dbReference type="InterPro" id="IPR001926">
    <property type="entry name" value="TrpB-like_PALP"/>
</dbReference>
<gene>
    <name evidence="20" type="ORF">MKK02DRAFT_35746</name>
</gene>
<evidence type="ECO:0000256" key="1">
    <source>
        <dbReference type="ARBA" id="ARBA00001933"/>
    </source>
</evidence>
<evidence type="ECO:0000256" key="16">
    <source>
        <dbReference type="ARBA" id="ARBA00078262"/>
    </source>
</evidence>
<dbReference type="InterPro" id="IPR001216">
    <property type="entry name" value="P-phosphate_BS"/>
</dbReference>
<comment type="catalytic activity">
    <reaction evidence="13">
        <text>O-succinyl-L-serine + hydrogen sulfide = L-cysteine + succinate</text>
        <dbReference type="Rhea" id="RHEA:53816"/>
        <dbReference type="ChEBI" id="CHEBI:29919"/>
        <dbReference type="ChEBI" id="CHEBI:30031"/>
        <dbReference type="ChEBI" id="CHEBI:35235"/>
        <dbReference type="ChEBI" id="CHEBI:136856"/>
    </reaction>
</comment>
<feature type="domain" description="Tryptophan synthase beta chain-like PALP" evidence="19">
    <location>
        <begin position="39"/>
        <end position="335"/>
    </location>
</feature>
<proteinExistence type="inferred from homology"/>
<evidence type="ECO:0000256" key="12">
    <source>
        <dbReference type="ARBA" id="ARBA00047931"/>
    </source>
</evidence>
<keyword evidence="11" id="KW-0198">Cysteine biosynthesis</keyword>
<evidence type="ECO:0000256" key="11">
    <source>
        <dbReference type="ARBA" id="ARBA00023192"/>
    </source>
</evidence>
<evidence type="ECO:0000256" key="6">
    <source>
        <dbReference type="ARBA" id="ARBA00022605"/>
    </source>
</evidence>
<dbReference type="EC" id="2.5.1.47" evidence="5"/>
<dbReference type="GO" id="GO:0006535">
    <property type="term" value="P:cysteine biosynthetic process from serine"/>
    <property type="evidence" value="ECO:0007669"/>
    <property type="project" value="InterPro"/>
</dbReference>
<dbReference type="GO" id="GO:0004124">
    <property type="term" value="F:cysteine synthase activity"/>
    <property type="evidence" value="ECO:0007669"/>
    <property type="project" value="UniProtKB-EC"/>
</dbReference>
<keyword evidence="8" id="KW-0663">Pyridoxal phosphate</keyword>
<evidence type="ECO:0000256" key="2">
    <source>
        <dbReference type="ARBA" id="ARBA00004173"/>
    </source>
</evidence>
<evidence type="ECO:0000256" key="3">
    <source>
        <dbReference type="ARBA" id="ARBA00004962"/>
    </source>
</evidence>
<evidence type="ECO:0000256" key="9">
    <source>
        <dbReference type="ARBA" id="ARBA00022946"/>
    </source>
</evidence>